<dbReference type="InterPro" id="IPR047296">
    <property type="entry name" value="GIY-YIG_UvrC_Cho"/>
</dbReference>
<dbReference type="NCBIfam" id="TIGR00194">
    <property type="entry name" value="uvrC"/>
    <property type="match status" value="1"/>
</dbReference>
<evidence type="ECO:0000259" key="9">
    <source>
        <dbReference type="PROSITE" id="PS50165"/>
    </source>
</evidence>
<comment type="caution">
    <text evidence="10">The sequence shown here is derived from an EMBL/GenBank/DDBJ whole genome shotgun (WGS) entry which is preliminary data.</text>
</comment>
<evidence type="ECO:0000313" key="11">
    <source>
        <dbReference type="Proteomes" id="UP000075578"/>
    </source>
</evidence>
<dbReference type="Gene3D" id="3.30.420.340">
    <property type="entry name" value="UvrC, RNAse H endonuclease domain"/>
    <property type="match status" value="1"/>
</dbReference>
<evidence type="ECO:0000256" key="4">
    <source>
        <dbReference type="ARBA" id="ARBA00022881"/>
    </source>
</evidence>
<dbReference type="Pfam" id="PF01541">
    <property type="entry name" value="GIY-YIG"/>
    <property type="match status" value="1"/>
</dbReference>
<dbReference type="PANTHER" id="PTHR30562">
    <property type="entry name" value="UVRC/OXIDOREDUCTASE"/>
    <property type="match status" value="1"/>
</dbReference>
<dbReference type="SUPFAM" id="SSF82771">
    <property type="entry name" value="GIY-YIG endonuclease"/>
    <property type="match status" value="1"/>
</dbReference>
<comment type="similarity">
    <text evidence="6">Belongs to the UvrC family.</text>
</comment>
<keyword evidence="5 6" id="KW-0234">DNA repair</keyword>
<evidence type="ECO:0000256" key="6">
    <source>
        <dbReference type="HAMAP-Rule" id="MF_00203"/>
    </source>
</evidence>
<dbReference type="PANTHER" id="PTHR30562:SF1">
    <property type="entry name" value="UVRABC SYSTEM PROTEIN C"/>
    <property type="match status" value="1"/>
</dbReference>
<dbReference type="SUPFAM" id="SSF46600">
    <property type="entry name" value="C-terminal UvrC-binding domain of UvrB"/>
    <property type="match status" value="1"/>
</dbReference>
<dbReference type="GO" id="GO:0005737">
    <property type="term" value="C:cytoplasm"/>
    <property type="evidence" value="ECO:0007669"/>
    <property type="project" value="UniProtKB-SubCell"/>
</dbReference>
<dbReference type="InterPro" id="IPR001162">
    <property type="entry name" value="UvrC_RNase_H_dom"/>
</dbReference>
<keyword evidence="3 6" id="KW-0228">DNA excision</keyword>
<feature type="domain" description="GIY-YIG" evidence="8">
    <location>
        <begin position="13"/>
        <end position="90"/>
    </location>
</feature>
<dbReference type="EMBL" id="LNGD01000021">
    <property type="protein sequence ID" value="KYC52933.1"/>
    <property type="molecule type" value="Genomic_DNA"/>
</dbReference>
<dbReference type="GO" id="GO:0003677">
    <property type="term" value="F:DNA binding"/>
    <property type="evidence" value="ECO:0007669"/>
    <property type="project" value="UniProtKB-UniRule"/>
</dbReference>
<evidence type="ECO:0000259" key="7">
    <source>
        <dbReference type="PROSITE" id="PS50151"/>
    </source>
</evidence>
<dbReference type="Pfam" id="PF22920">
    <property type="entry name" value="UvrC_RNaseH"/>
    <property type="match status" value="1"/>
</dbReference>
<dbReference type="PATRIC" id="fig|1705564.3.peg.583"/>
<dbReference type="FunFam" id="3.40.1440.10:FF:000001">
    <property type="entry name" value="UvrABC system protein C"/>
    <property type="match status" value="1"/>
</dbReference>
<reference evidence="10 11" key="1">
    <citation type="journal article" date="2016" name="ISME J.">
        <title>Chasing the elusive Euryarchaeota class WSA2: genomes reveal a uniquely fastidious methyl-reducing methanogen.</title>
        <authorList>
            <person name="Nobu M.K."/>
            <person name="Narihiro T."/>
            <person name="Kuroda K."/>
            <person name="Mei R."/>
            <person name="Liu W.T."/>
        </authorList>
    </citation>
    <scope>NUCLEOTIDE SEQUENCE [LARGE SCALE GENOMIC DNA]</scope>
    <source>
        <strain evidence="10">U1lsi0528_Bin089</strain>
    </source>
</reference>
<feature type="domain" description="UVR" evidence="7">
    <location>
        <begin position="195"/>
        <end position="230"/>
    </location>
</feature>
<dbReference type="CDD" id="cd10434">
    <property type="entry name" value="GIY-YIG_UvrC_Cho"/>
    <property type="match status" value="1"/>
</dbReference>
<dbReference type="InterPro" id="IPR000305">
    <property type="entry name" value="GIY-YIG_endonuc"/>
</dbReference>
<keyword evidence="2 6" id="KW-0227">DNA damage</keyword>
<comment type="subunit">
    <text evidence="6">Interacts with UvrB in an incision complex.</text>
</comment>
<keyword evidence="4 6" id="KW-0267">Excision nuclease</keyword>
<dbReference type="AlphaFoldDB" id="A0A150J6R2"/>
<evidence type="ECO:0000256" key="3">
    <source>
        <dbReference type="ARBA" id="ARBA00022769"/>
    </source>
</evidence>
<organism evidence="10 11">
    <name type="scientific">Candidatus Methanofastidiosum methylothiophilum</name>
    <dbReference type="NCBI Taxonomy" id="1705564"/>
    <lineage>
        <taxon>Archaea</taxon>
        <taxon>Methanobacteriati</taxon>
        <taxon>Methanobacteriota</taxon>
        <taxon>Stenosarchaea group</taxon>
        <taxon>Candidatus Methanofastidiosia</taxon>
        <taxon>Candidatus Methanofastidiosales</taxon>
        <taxon>Candidatus Methanofastidiosaceae</taxon>
        <taxon>Candidatus Methanofastidiosum</taxon>
    </lineage>
</organism>
<dbReference type="GO" id="GO:0009380">
    <property type="term" value="C:excinuclease repair complex"/>
    <property type="evidence" value="ECO:0007669"/>
    <property type="project" value="InterPro"/>
</dbReference>
<keyword evidence="6" id="KW-0742">SOS response</keyword>
<dbReference type="GO" id="GO:0009432">
    <property type="term" value="P:SOS response"/>
    <property type="evidence" value="ECO:0007669"/>
    <property type="project" value="UniProtKB-UniRule"/>
</dbReference>
<evidence type="ECO:0000256" key="5">
    <source>
        <dbReference type="ARBA" id="ARBA00023204"/>
    </source>
</evidence>
<dbReference type="Pfam" id="PF08459">
    <property type="entry name" value="UvrC_RNaseH_dom"/>
    <property type="match status" value="1"/>
</dbReference>
<dbReference type="InterPro" id="IPR001943">
    <property type="entry name" value="UVR_dom"/>
</dbReference>
<dbReference type="InterPro" id="IPR050066">
    <property type="entry name" value="UvrABC_protein_C"/>
</dbReference>
<dbReference type="SMART" id="SM00465">
    <property type="entry name" value="GIYc"/>
    <property type="match status" value="1"/>
</dbReference>
<dbReference type="Gene3D" id="1.10.150.20">
    <property type="entry name" value="5' to 3' exonuclease, C-terminal subdomain"/>
    <property type="match status" value="1"/>
</dbReference>
<name>A0A150J6R2_9EURY</name>
<comment type="subcellular location">
    <subcellularLocation>
        <location evidence="6">Cytoplasm</location>
    </subcellularLocation>
</comment>
<protein>
    <recommendedName>
        <fullName evidence="6">UvrABC system protein C</fullName>
        <shortName evidence="6">Protein UvrC</shortName>
    </recommendedName>
    <alternativeName>
        <fullName evidence="6">Excinuclease ABC subunit C</fullName>
    </alternativeName>
</protein>
<proteinExistence type="inferred from homology"/>
<evidence type="ECO:0000256" key="2">
    <source>
        <dbReference type="ARBA" id="ARBA00022763"/>
    </source>
</evidence>
<dbReference type="PROSITE" id="PS50164">
    <property type="entry name" value="GIY_YIG"/>
    <property type="match status" value="1"/>
</dbReference>
<accession>A0A150J6R2</accession>
<dbReference type="InterPro" id="IPR010994">
    <property type="entry name" value="RuvA_2-like"/>
</dbReference>
<dbReference type="PROSITE" id="PS50165">
    <property type="entry name" value="UVRC"/>
    <property type="match status" value="1"/>
</dbReference>
<keyword evidence="1 6" id="KW-0963">Cytoplasm</keyword>
<dbReference type="Pfam" id="PF02151">
    <property type="entry name" value="UVR"/>
    <property type="match status" value="1"/>
</dbReference>
<dbReference type="InterPro" id="IPR038476">
    <property type="entry name" value="UvrC_RNase_H_dom_sf"/>
</dbReference>
<evidence type="ECO:0000256" key="1">
    <source>
        <dbReference type="ARBA" id="ARBA00022490"/>
    </source>
</evidence>
<dbReference type="PROSITE" id="PS50151">
    <property type="entry name" value="UVR"/>
    <property type="match status" value="1"/>
</dbReference>
<dbReference type="InterPro" id="IPR004791">
    <property type="entry name" value="UvrC"/>
</dbReference>
<dbReference type="Gene3D" id="4.10.860.10">
    <property type="entry name" value="UVR domain"/>
    <property type="match status" value="1"/>
</dbReference>
<sequence>MSNDLYPKKIFPEEPGIYIMKDSEGKVLYVGKAKSLRKRLSSYFQKNIPDRVSFLMNRVEDIETIVTDNETEALLLEYNLIKKYKPRYNIHFRDDKKYPYIKITNEEYPKIIVSRKVDEDGAFYFGPYSDVGSARRMLALARNIFKIRSCKKMGNRPCLNYYIKRCSAPCSEEISKETYRDSIKDLLMFFDNKGEELISKLTKEMEINSKELEFEKAAILRDKIDAIRKSMEQQKIFLDSPINKDVIGYYDKVSVCICIIMVRNGVLTGTKNFPIEDAIFEKEETLSSFLKQHYIDNFLPSKIILPFDIPERGEIQKFLSSKEDNLIITPASTVREKEEVLLATKNAELFLSSQKKTPLEGLRESLGLENIPRRIEGYDISNIGPELKVGSQVTFIDGKPSKENYRIYKIKTVAGQDDISSLREVLNRRLKHTEFLPDLILIDGGKGHLNTALSVLKSERLEIPTVALAKQEEDLYTEDGLNPKMEPDSKNLLIRVRDEAHRFAIKNLRNMKRKTSMSSPLDGIAGLGPKKKALLLEHFESIDNLKKAKLEEIESVVRNKELSEMIFNKIKNMA</sequence>
<dbReference type="InterPro" id="IPR035901">
    <property type="entry name" value="GIY-YIG_endonuc_sf"/>
</dbReference>
<evidence type="ECO:0000259" key="8">
    <source>
        <dbReference type="PROSITE" id="PS50164"/>
    </source>
</evidence>
<dbReference type="SUPFAM" id="SSF47781">
    <property type="entry name" value="RuvA domain 2-like"/>
    <property type="match status" value="1"/>
</dbReference>
<dbReference type="GO" id="GO:0009381">
    <property type="term" value="F:excinuclease ABC activity"/>
    <property type="evidence" value="ECO:0007669"/>
    <property type="project" value="UniProtKB-UniRule"/>
</dbReference>
<dbReference type="Proteomes" id="UP000075578">
    <property type="component" value="Unassembled WGS sequence"/>
</dbReference>
<dbReference type="HAMAP" id="MF_00203">
    <property type="entry name" value="UvrC"/>
    <property type="match status" value="1"/>
</dbReference>
<dbReference type="InterPro" id="IPR036876">
    <property type="entry name" value="UVR_dom_sf"/>
</dbReference>
<feature type="domain" description="UvrC family homology region profile" evidence="9">
    <location>
        <begin position="250"/>
        <end position="456"/>
    </location>
</feature>
<dbReference type="GO" id="GO:0006289">
    <property type="term" value="P:nucleotide-excision repair"/>
    <property type="evidence" value="ECO:0007669"/>
    <property type="project" value="UniProtKB-UniRule"/>
</dbReference>
<gene>
    <name evidence="6" type="primary">uvrC</name>
    <name evidence="10" type="ORF">AMQ74_00573</name>
</gene>
<comment type="function">
    <text evidence="6">The UvrABC repair system catalyzes the recognition and processing of DNA lesions. UvrC both incises the 5' and 3' sides of the lesion. The N-terminal half is responsible for the 3' incision and the C-terminal half is responsible for the 5' incision.</text>
</comment>
<evidence type="ECO:0000313" key="10">
    <source>
        <dbReference type="EMBL" id="KYC52933.1"/>
    </source>
</evidence>
<dbReference type="Gene3D" id="3.40.1440.10">
    <property type="entry name" value="GIY-YIG endonuclease"/>
    <property type="match status" value="1"/>
</dbReference>